<protein>
    <recommendedName>
        <fullName evidence="4 10">Glucose-1-phosphate thymidylyltransferase</fullName>
        <ecNumber evidence="3 10">2.7.7.24</ecNumber>
    </recommendedName>
</protein>
<dbReference type="RefSeq" id="WP_084726170.1">
    <property type="nucleotide sequence ID" value="NZ_FQXV01000001.1"/>
</dbReference>
<dbReference type="OrthoDB" id="9803871at2"/>
<dbReference type="GO" id="GO:0046872">
    <property type="term" value="F:metal ion binding"/>
    <property type="evidence" value="ECO:0007669"/>
    <property type="project" value="UniProtKB-KW"/>
</dbReference>
<evidence type="ECO:0000256" key="2">
    <source>
        <dbReference type="ARBA" id="ARBA00010480"/>
    </source>
</evidence>
<evidence type="ECO:0000313" key="12">
    <source>
        <dbReference type="EMBL" id="SHH59494.1"/>
    </source>
</evidence>
<accession>A0A1M5U934</accession>
<dbReference type="InterPro" id="IPR005835">
    <property type="entry name" value="NTP_transferase_dom"/>
</dbReference>
<name>A0A1M5U934_9FIRM</name>
<dbReference type="Proteomes" id="UP000183995">
    <property type="component" value="Unassembled WGS sequence"/>
</dbReference>
<evidence type="ECO:0000313" key="13">
    <source>
        <dbReference type="Proteomes" id="UP000183995"/>
    </source>
</evidence>
<dbReference type="PANTHER" id="PTHR43532">
    <property type="entry name" value="GLUCOSE-1-PHOSPHATE THYMIDYLYLTRANSFERASE"/>
    <property type="match status" value="1"/>
</dbReference>
<dbReference type="InterPro" id="IPR005907">
    <property type="entry name" value="G1P_thy_trans_s"/>
</dbReference>
<dbReference type="EMBL" id="FQXV01000001">
    <property type="protein sequence ID" value="SHH59494.1"/>
    <property type="molecule type" value="Genomic_DNA"/>
</dbReference>
<evidence type="ECO:0000256" key="10">
    <source>
        <dbReference type="RuleBase" id="RU003706"/>
    </source>
</evidence>
<proteinExistence type="inferred from homology"/>
<dbReference type="GO" id="GO:0008879">
    <property type="term" value="F:glucose-1-phosphate thymidylyltransferase activity"/>
    <property type="evidence" value="ECO:0007669"/>
    <property type="project" value="UniProtKB-EC"/>
</dbReference>
<evidence type="ECO:0000256" key="1">
    <source>
        <dbReference type="ARBA" id="ARBA00001946"/>
    </source>
</evidence>
<evidence type="ECO:0000256" key="8">
    <source>
        <dbReference type="ARBA" id="ARBA00022842"/>
    </source>
</evidence>
<feature type="domain" description="Nucleotidyl transferase" evidence="11">
    <location>
        <begin position="2"/>
        <end position="237"/>
    </location>
</feature>
<evidence type="ECO:0000256" key="6">
    <source>
        <dbReference type="ARBA" id="ARBA00022695"/>
    </source>
</evidence>
<sequence length="265" mass="28797">MKGIILAGGTGTRLFPLTVGTSKQLLPVYKKPLIYYPLSTLMLAGIKDVLVISTQEDIVRFQKLLGSGSQFGISISYKVQPSPDGLAQAFILGEEFIGSDSCAMILGDNIFYGSDLAPILQAAAARTTGATVFGYRVDNPESFGVVEFDETGKAVSLEEKPPHPKSQYAVTGLYFYDNRVVGYAKSLKPSARGELEITDLNRIYLNNGELEVKLLGRGYAWFDAGTADSLIDAANFVKMLEKHQGIRVASPEEIAMDKGWVDKNP</sequence>
<gene>
    <name evidence="12" type="ORF">SAMN02745823_00411</name>
</gene>
<dbReference type="Pfam" id="PF00483">
    <property type="entry name" value="NTP_transferase"/>
    <property type="match status" value="1"/>
</dbReference>
<keyword evidence="8 10" id="KW-0460">Magnesium</keyword>
<comment type="catalytic activity">
    <reaction evidence="9 10">
        <text>dTTP + alpha-D-glucose 1-phosphate + H(+) = dTDP-alpha-D-glucose + diphosphate</text>
        <dbReference type="Rhea" id="RHEA:15225"/>
        <dbReference type="ChEBI" id="CHEBI:15378"/>
        <dbReference type="ChEBI" id="CHEBI:33019"/>
        <dbReference type="ChEBI" id="CHEBI:37568"/>
        <dbReference type="ChEBI" id="CHEBI:57477"/>
        <dbReference type="ChEBI" id="CHEBI:58601"/>
        <dbReference type="EC" id="2.7.7.24"/>
    </reaction>
</comment>
<organism evidence="12 13">
    <name type="scientific">Sporobacter termitidis DSM 10068</name>
    <dbReference type="NCBI Taxonomy" id="1123282"/>
    <lineage>
        <taxon>Bacteria</taxon>
        <taxon>Bacillati</taxon>
        <taxon>Bacillota</taxon>
        <taxon>Clostridia</taxon>
        <taxon>Eubacteriales</taxon>
        <taxon>Oscillospiraceae</taxon>
        <taxon>Sporobacter</taxon>
    </lineage>
</organism>
<evidence type="ECO:0000259" key="11">
    <source>
        <dbReference type="Pfam" id="PF00483"/>
    </source>
</evidence>
<dbReference type="SUPFAM" id="SSF53448">
    <property type="entry name" value="Nucleotide-diphospho-sugar transferases"/>
    <property type="match status" value="1"/>
</dbReference>
<evidence type="ECO:0000256" key="7">
    <source>
        <dbReference type="ARBA" id="ARBA00022723"/>
    </source>
</evidence>
<reference evidence="12 13" key="1">
    <citation type="submission" date="2016-11" db="EMBL/GenBank/DDBJ databases">
        <authorList>
            <person name="Jaros S."/>
            <person name="Januszkiewicz K."/>
            <person name="Wedrychowicz H."/>
        </authorList>
    </citation>
    <scope>NUCLEOTIDE SEQUENCE [LARGE SCALE GENOMIC DNA]</scope>
    <source>
        <strain evidence="12 13">DSM 10068</strain>
    </source>
</reference>
<dbReference type="AlphaFoldDB" id="A0A1M5U934"/>
<comment type="function">
    <text evidence="10">Catalyzes the formation of dTDP-glucose, from dTTP and glucose 1-phosphate, as well as its pyrophosphorolysis.</text>
</comment>
<keyword evidence="5 10" id="KW-0808">Transferase</keyword>
<keyword evidence="7 10" id="KW-0479">Metal-binding</keyword>
<dbReference type="STRING" id="1123282.SAMN02745823_00411"/>
<dbReference type="FunFam" id="3.90.550.10:FF:000023">
    <property type="entry name" value="Glucose-1-phosphate thymidylyltransferase"/>
    <property type="match status" value="1"/>
</dbReference>
<dbReference type="NCBIfam" id="TIGR01207">
    <property type="entry name" value="rmlA"/>
    <property type="match status" value="1"/>
</dbReference>
<dbReference type="CDD" id="cd02538">
    <property type="entry name" value="G1P_TT_short"/>
    <property type="match status" value="1"/>
</dbReference>
<evidence type="ECO:0000256" key="9">
    <source>
        <dbReference type="ARBA" id="ARBA00049336"/>
    </source>
</evidence>
<comment type="similarity">
    <text evidence="2 10">Belongs to the glucose-1-phosphate thymidylyltransferase family.</text>
</comment>
<dbReference type="Gene3D" id="3.90.550.10">
    <property type="entry name" value="Spore Coat Polysaccharide Biosynthesis Protein SpsA, Chain A"/>
    <property type="match status" value="1"/>
</dbReference>
<dbReference type="InterPro" id="IPR029044">
    <property type="entry name" value="Nucleotide-diphossugar_trans"/>
</dbReference>
<keyword evidence="6 10" id="KW-0548">Nucleotidyltransferase</keyword>
<dbReference type="PANTHER" id="PTHR43532:SF1">
    <property type="entry name" value="GLUCOSE-1-PHOSPHATE THYMIDYLYLTRANSFERASE 1"/>
    <property type="match status" value="1"/>
</dbReference>
<keyword evidence="13" id="KW-1185">Reference proteome</keyword>
<evidence type="ECO:0000256" key="4">
    <source>
        <dbReference type="ARBA" id="ARBA00017654"/>
    </source>
</evidence>
<evidence type="ECO:0000256" key="5">
    <source>
        <dbReference type="ARBA" id="ARBA00022679"/>
    </source>
</evidence>
<dbReference type="EC" id="2.7.7.24" evidence="3 10"/>
<evidence type="ECO:0000256" key="3">
    <source>
        <dbReference type="ARBA" id="ARBA00012461"/>
    </source>
</evidence>
<comment type="cofactor">
    <cofactor evidence="1">
        <name>Mg(2+)</name>
        <dbReference type="ChEBI" id="CHEBI:18420"/>
    </cofactor>
</comment>